<protein>
    <submittedName>
        <fullName evidence="1">Uncharacterized protein</fullName>
    </submittedName>
</protein>
<proteinExistence type="predicted"/>
<evidence type="ECO:0000313" key="2">
    <source>
        <dbReference type="Proteomes" id="UP000063308"/>
    </source>
</evidence>
<name>A0A0E4BQ10_9BRAD</name>
<sequence>MSAPSARAASWRIGRDLSPAARALQRGILAGAQAIRERSLAG</sequence>
<accession>A0A0E4BQ10</accession>
<dbReference type="Proteomes" id="UP000063308">
    <property type="component" value="Chromosome"/>
</dbReference>
<gene>
    <name evidence="1" type="ORF">NK6_4142</name>
</gene>
<organism evidence="1 2">
    <name type="scientific">Bradyrhizobium diazoefficiens</name>
    <dbReference type="NCBI Taxonomy" id="1355477"/>
    <lineage>
        <taxon>Bacteria</taxon>
        <taxon>Pseudomonadati</taxon>
        <taxon>Pseudomonadota</taxon>
        <taxon>Alphaproteobacteria</taxon>
        <taxon>Hyphomicrobiales</taxon>
        <taxon>Nitrobacteraceae</taxon>
        <taxon>Bradyrhizobium</taxon>
    </lineage>
</organism>
<dbReference type="RefSeq" id="WP_256380415.1">
    <property type="nucleotide sequence ID" value="NZ_JAFCKD010000008.1"/>
</dbReference>
<evidence type="ECO:0000313" key="1">
    <source>
        <dbReference type="EMBL" id="BAR57311.1"/>
    </source>
</evidence>
<reference evidence="1 2" key="1">
    <citation type="submission" date="2014-11" db="EMBL/GenBank/DDBJ databases">
        <title>Symbiosis island explosion on the genome of extra-slow-growing strains of soybean bradyrhizobia with massive insertion sequences.</title>
        <authorList>
            <person name="Iida T."/>
            <person name="Minamisawa K."/>
        </authorList>
    </citation>
    <scope>NUCLEOTIDE SEQUENCE [LARGE SCALE GENOMIC DNA]</scope>
    <source>
        <strain evidence="1 2">NK6</strain>
    </source>
</reference>
<dbReference type="EMBL" id="AP014685">
    <property type="protein sequence ID" value="BAR57311.1"/>
    <property type="molecule type" value="Genomic_DNA"/>
</dbReference>
<dbReference type="AlphaFoldDB" id="A0A0E4BQ10"/>